<dbReference type="PANTHER" id="PTHR42760:SF40">
    <property type="entry name" value="3-OXOACYL-[ACYL-CARRIER-PROTEIN] REDUCTASE, CHLOROPLASTIC"/>
    <property type="match status" value="1"/>
</dbReference>
<evidence type="ECO:0000313" key="3">
    <source>
        <dbReference type="Proteomes" id="UP001165460"/>
    </source>
</evidence>
<dbReference type="EMBL" id="JALGBH010000001">
    <property type="protein sequence ID" value="MCJ0741503.1"/>
    <property type="molecule type" value="Genomic_DNA"/>
</dbReference>
<protein>
    <submittedName>
        <fullName evidence="2">SDR family oxidoreductase</fullName>
    </submittedName>
</protein>
<dbReference type="PANTHER" id="PTHR42760">
    <property type="entry name" value="SHORT-CHAIN DEHYDROGENASES/REDUCTASES FAMILY MEMBER"/>
    <property type="match status" value="1"/>
</dbReference>
<evidence type="ECO:0000313" key="2">
    <source>
        <dbReference type="EMBL" id="MCJ0741503.1"/>
    </source>
</evidence>
<gene>
    <name evidence="2" type="ORF">MMF97_02190</name>
</gene>
<comment type="similarity">
    <text evidence="1">Belongs to the short-chain dehydrogenases/reductases (SDR) family.</text>
</comment>
<dbReference type="Pfam" id="PF13561">
    <property type="entry name" value="adh_short_C2"/>
    <property type="match status" value="1"/>
</dbReference>
<dbReference type="PRINTS" id="PR00080">
    <property type="entry name" value="SDRFAMILY"/>
</dbReference>
<organism evidence="2 3">
    <name type="scientific">Pedobacter montanisoli</name>
    <dbReference type="NCBI Taxonomy" id="2923277"/>
    <lineage>
        <taxon>Bacteria</taxon>
        <taxon>Pseudomonadati</taxon>
        <taxon>Bacteroidota</taxon>
        <taxon>Sphingobacteriia</taxon>
        <taxon>Sphingobacteriales</taxon>
        <taxon>Sphingobacteriaceae</taxon>
        <taxon>Pedobacter</taxon>
    </lineage>
</organism>
<reference evidence="2" key="1">
    <citation type="submission" date="2022-03" db="EMBL/GenBank/DDBJ databases">
        <authorList>
            <person name="Woo C.Y."/>
        </authorList>
    </citation>
    <scope>NUCLEOTIDE SEQUENCE</scope>
    <source>
        <strain evidence="2">CYS-01</strain>
    </source>
</reference>
<dbReference type="Proteomes" id="UP001165460">
    <property type="component" value="Unassembled WGS sequence"/>
</dbReference>
<name>A0ABS9ZV22_9SPHI</name>
<dbReference type="SUPFAM" id="SSF51735">
    <property type="entry name" value="NAD(P)-binding Rossmann-fold domains"/>
    <property type="match status" value="1"/>
</dbReference>
<dbReference type="PRINTS" id="PR00081">
    <property type="entry name" value="GDHRDH"/>
</dbReference>
<dbReference type="InterPro" id="IPR036291">
    <property type="entry name" value="NAD(P)-bd_dom_sf"/>
</dbReference>
<proteinExistence type="inferred from homology"/>
<comment type="caution">
    <text evidence="2">The sequence shown here is derived from an EMBL/GenBank/DDBJ whole genome shotgun (WGS) entry which is preliminary data.</text>
</comment>
<keyword evidence="3" id="KW-1185">Reference proteome</keyword>
<dbReference type="InterPro" id="IPR002347">
    <property type="entry name" value="SDR_fam"/>
</dbReference>
<accession>A0ABS9ZV22</accession>
<dbReference type="RefSeq" id="WP_243358448.1">
    <property type="nucleotide sequence ID" value="NZ_JALGBH010000001.1"/>
</dbReference>
<sequence length="250" mass="27669">MSSLKNKVIIITGSSGLLGQLATADLIKKGAKVIGTDIHRTDFKDNSFDFFEGNISEKEDIDQLITYAKATYNRIDGLVNLAYPRTNDWGTKFEEIPYTSWQKNVDMQLNAVFYICQQVLEIMKQQNSGAIVNIASIYGVVGNDFSLYQEYGGTSPAAYSAIKGGIINFSRYLASYYGKNNVRVNCVSPGGIIDEKQQHPSFIKRYSEKSPLGRMGRPEEIAPAISFLLSDDASFITGHNLMVDGGWTSI</sequence>
<dbReference type="Gene3D" id="3.40.50.720">
    <property type="entry name" value="NAD(P)-binding Rossmann-like Domain"/>
    <property type="match status" value="1"/>
</dbReference>
<evidence type="ECO:0000256" key="1">
    <source>
        <dbReference type="ARBA" id="ARBA00006484"/>
    </source>
</evidence>